<reference evidence="1 2" key="1">
    <citation type="submission" date="2023-02" db="EMBL/GenBank/DDBJ databases">
        <title>LHISI_Scaffold_Assembly.</title>
        <authorList>
            <person name="Stuart O.P."/>
            <person name="Cleave R."/>
            <person name="Magrath M.J.L."/>
            <person name="Mikheyev A.S."/>
        </authorList>
    </citation>
    <scope>NUCLEOTIDE SEQUENCE [LARGE SCALE GENOMIC DNA]</scope>
    <source>
        <strain evidence="1">Daus_M_001</strain>
        <tissue evidence="1">Leg muscle</tissue>
    </source>
</reference>
<protein>
    <submittedName>
        <fullName evidence="1">Uncharacterized protein</fullName>
    </submittedName>
</protein>
<dbReference type="Proteomes" id="UP001159363">
    <property type="component" value="Chromosome 4"/>
</dbReference>
<accession>A0ABQ9HJU6</accession>
<evidence type="ECO:0000313" key="2">
    <source>
        <dbReference type="Proteomes" id="UP001159363"/>
    </source>
</evidence>
<comment type="caution">
    <text evidence="1">The sequence shown here is derived from an EMBL/GenBank/DDBJ whole genome shotgun (WGS) entry which is preliminary data.</text>
</comment>
<name>A0ABQ9HJU6_9NEOP</name>
<organism evidence="1 2">
    <name type="scientific">Dryococelus australis</name>
    <dbReference type="NCBI Taxonomy" id="614101"/>
    <lineage>
        <taxon>Eukaryota</taxon>
        <taxon>Metazoa</taxon>
        <taxon>Ecdysozoa</taxon>
        <taxon>Arthropoda</taxon>
        <taxon>Hexapoda</taxon>
        <taxon>Insecta</taxon>
        <taxon>Pterygota</taxon>
        <taxon>Neoptera</taxon>
        <taxon>Polyneoptera</taxon>
        <taxon>Phasmatodea</taxon>
        <taxon>Verophasmatodea</taxon>
        <taxon>Anareolatae</taxon>
        <taxon>Phasmatidae</taxon>
        <taxon>Eurycanthinae</taxon>
        <taxon>Dryococelus</taxon>
    </lineage>
</organism>
<evidence type="ECO:0000313" key="1">
    <source>
        <dbReference type="EMBL" id="KAJ8884614.1"/>
    </source>
</evidence>
<sequence>MITLLQLRQQHGMLLKISPFHPHLQVTEYSRVESSLVMNQAHRRQQSGMLLKIPQFHPHLQVTEHHRVLPSSVVYQALQWKDII</sequence>
<keyword evidence="2" id="KW-1185">Reference proteome</keyword>
<proteinExistence type="predicted"/>
<gene>
    <name evidence="1" type="ORF">PR048_016471</name>
</gene>
<dbReference type="EMBL" id="JARBHB010000005">
    <property type="protein sequence ID" value="KAJ8884614.1"/>
    <property type="molecule type" value="Genomic_DNA"/>
</dbReference>